<evidence type="ECO:0000256" key="6">
    <source>
        <dbReference type="ARBA" id="ARBA00022605"/>
    </source>
</evidence>
<keyword evidence="6 12" id="KW-0028">Amino-acid biosynthesis</keyword>
<evidence type="ECO:0000256" key="11">
    <source>
        <dbReference type="ARBA" id="ARBA00047836"/>
    </source>
</evidence>
<protein>
    <recommendedName>
        <fullName evidence="4 12">4-hydroxy-tetrahydrodipicolinate synthase</fullName>
        <shortName evidence="12">HTPA synthase</shortName>
        <ecNumber evidence="4 12">4.3.3.7</ecNumber>
    </recommendedName>
</protein>
<dbReference type="PRINTS" id="PR00146">
    <property type="entry name" value="DHPICSNTHASE"/>
</dbReference>
<keyword evidence="5 12" id="KW-0963">Cytoplasm</keyword>
<dbReference type="SUPFAM" id="SSF51569">
    <property type="entry name" value="Aldolase"/>
    <property type="match status" value="1"/>
</dbReference>
<dbReference type="PANTHER" id="PTHR12128:SF66">
    <property type="entry name" value="4-HYDROXY-2-OXOGLUTARATE ALDOLASE, MITOCHONDRIAL"/>
    <property type="match status" value="1"/>
</dbReference>
<dbReference type="Proteomes" id="UP000215301">
    <property type="component" value="Unassembled WGS sequence"/>
</dbReference>
<evidence type="ECO:0000313" key="16">
    <source>
        <dbReference type="EMBL" id="OXT05753.1"/>
    </source>
</evidence>
<gene>
    <name evidence="12" type="primary">dapA</name>
    <name evidence="16" type="ORF">CE561_12585</name>
</gene>
<evidence type="ECO:0000256" key="3">
    <source>
        <dbReference type="ARBA" id="ARBA00007592"/>
    </source>
</evidence>
<dbReference type="RefSeq" id="WP_094046589.1">
    <property type="nucleotide sequence ID" value="NZ_NKHD01000053.1"/>
</dbReference>
<comment type="pathway">
    <text evidence="2 12">Amino-acid biosynthesis; L-lysine biosynthesis via DAP pathway; (S)-tetrahydrodipicolinate from L-aspartate: step 3/4.</text>
</comment>
<dbReference type="GO" id="GO:0005829">
    <property type="term" value="C:cytosol"/>
    <property type="evidence" value="ECO:0007669"/>
    <property type="project" value="TreeGrafter"/>
</dbReference>
<dbReference type="AlphaFoldDB" id="A0A231VC27"/>
<keyword evidence="8 12" id="KW-0457">Lysine biosynthesis</keyword>
<dbReference type="CDD" id="cd00950">
    <property type="entry name" value="DHDPS"/>
    <property type="match status" value="1"/>
</dbReference>
<dbReference type="InterPro" id="IPR005263">
    <property type="entry name" value="DapA"/>
</dbReference>
<evidence type="ECO:0000256" key="1">
    <source>
        <dbReference type="ARBA" id="ARBA00003294"/>
    </source>
</evidence>
<evidence type="ECO:0000256" key="5">
    <source>
        <dbReference type="ARBA" id="ARBA00022490"/>
    </source>
</evidence>
<comment type="caution">
    <text evidence="12">Was originally thought to be a dihydrodipicolinate synthase (DHDPS), catalyzing the condensation of (S)-aspartate-beta-semialdehyde [(S)-ASA] and pyruvate to dihydrodipicolinate (DHDP). However, it was shown in E.coli that the product of the enzymatic reaction is not dihydrodipicolinate but in fact (4S)-4-hydroxy-2,3,4,5-tetrahydro-(2S)-dipicolinic acid (HTPA), and that the consecutive dehydration reaction leading to DHDP is not spontaneous but catalyzed by DapB.</text>
</comment>
<dbReference type="InterPro" id="IPR020625">
    <property type="entry name" value="Schiff_base-form_aldolases_AS"/>
</dbReference>
<dbReference type="Gene3D" id="3.20.20.70">
    <property type="entry name" value="Aldolase class I"/>
    <property type="match status" value="1"/>
</dbReference>
<reference evidence="16 17" key="1">
    <citation type="submission" date="2017-06" db="EMBL/GenBank/DDBJ databases">
        <title>Isolation and characterization of a thermophilic and butanogenic Thermoanaerobacterium thermosaccharolyticum M5 capable of efficient degradation of hemicellulose.</title>
        <authorList>
            <person name="Xin F."/>
            <person name="Jiang Y."/>
        </authorList>
    </citation>
    <scope>NUCLEOTIDE SEQUENCE [LARGE SCALE GENOMIC DNA]</scope>
    <source>
        <strain evidence="16 17">M5</strain>
    </source>
</reference>
<dbReference type="PIRSF" id="PIRSF001365">
    <property type="entry name" value="DHDPS"/>
    <property type="match status" value="1"/>
</dbReference>
<dbReference type="InterPro" id="IPR020624">
    <property type="entry name" value="Schiff_base-form_aldolases_CS"/>
</dbReference>
<dbReference type="Pfam" id="PF00701">
    <property type="entry name" value="DHDPS"/>
    <property type="match status" value="1"/>
</dbReference>
<evidence type="ECO:0000256" key="8">
    <source>
        <dbReference type="ARBA" id="ARBA00023154"/>
    </source>
</evidence>
<keyword evidence="10 12" id="KW-0704">Schiff base</keyword>
<evidence type="ECO:0000256" key="12">
    <source>
        <dbReference type="HAMAP-Rule" id="MF_00418"/>
    </source>
</evidence>
<feature type="binding site" evidence="12 15">
    <location>
        <position position="52"/>
    </location>
    <ligand>
        <name>pyruvate</name>
        <dbReference type="ChEBI" id="CHEBI:15361"/>
    </ligand>
</feature>
<evidence type="ECO:0000256" key="9">
    <source>
        <dbReference type="ARBA" id="ARBA00023239"/>
    </source>
</evidence>
<dbReference type="PROSITE" id="PS00666">
    <property type="entry name" value="DHDPS_2"/>
    <property type="match status" value="1"/>
</dbReference>
<dbReference type="EC" id="4.3.3.7" evidence="4 12"/>
<evidence type="ECO:0000256" key="4">
    <source>
        <dbReference type="ARBA" id="ARBA00012086"/>
    </source>
</evidence>
<dbReference type="EMBL" id="NKHD01000053">
    <property type="protein sequence ID" value="OXT05753.1"/>
    <property type="molecule type" value="Genomic_DNA"/>
</dbReference>
<dbReference type="NCBIfam" id="TIGR00674">
    <property type="entry name" value="dapA"/>
    <property type="match status" value="1"/>
</dbReference>
<feature type="site" description="Part of a proton relay during catalysis" evidence="12">
    <location>
        <position position="114"/>
    </location>
</feature>
<dbReference type="PANTHER" id="PTHR12128">
    <property type="entry name" value="DIHYDRODIPICOLINATE SYNTHASE"/>
    <property type="match status" value="1"/>
</dbReference>
<comment type="catalytic activity">
    <reaction evidence="11 12">
        <text>L-aspartate 4-semialdehyde + pyruvate = (2S,4S)-4-hydroxy-2,3,4,5-tetrahydrodipicolinate + H2O + H(+)</text>
        <dbReference type="Rhea" id="RHEA:34171"/>
        <dbReference type="ChEBI" id="CHEBI:15361"/>
        <dbReference type="ChEBI" id="CHEBI:15377"/>
        <dbReference type="ChEBI" id="CHEBI:15378"/>
        <dbReference type="ChEBI" id="CHEBI:67139"/>
        <dbReference type="ChEBI" id="CHEBI:537519"/>
        <dbReference type="EC" id="4.3.3.7"/>
    </reaction>
</comment>
<evidence type="ECO:0000256" key="15">
    <source>
        <dbReference type="PIRSR" id="PIRSR001365-2"/>
    </source>
</evidence>
<dbReference type="InterPro" id="IPR002220">
    <property type="entry name" value="DapA-like"/>
</dbReference>
<proteinExistence type="inferred from homology"/>
<feature type="binding site" evidence="12 15">
    <location>
        <position position="214"/>
    </location>
    <ligand>
        <name>pyruvate</name>
        <dbReference type="ChEBI" id="CHEBI:15361"/>
    </ligand>
</feature>
<accession>A0A231VC27</accession>
<comment type="subcellular location">
    <subcellularLocation>
        <location evidence="12">Cytoplasm</location>
    </subcellularLocation>
</comment>
<dbReference type="GO" id="GO:0008840">
    <property type="term" value="F:4-hydroxy-tetrahydrodipicolinate synthase activity"/>
    <property type="evidence" value="ECO:0007669"/>
    <property type="project" value="UniProtKB-UniRule"/>
</dbReference>
<evidence type="ECO:0000313" key="17">
    <source>
        <dbReference type="Proteomes" id="UP000215301"/>
    </source>
</evidence>
<feature type="active site" description="Proton donor/acceptor" evidence="12 14">
    <location>
        <position position="140"/>
    </location>
</feature>
<comment type="function">
    <text evidence="1 12">Catalyzes the condensation of (S)-aspartate-beta-semialdehyde [(S)-ASA] and pyruvate to 4-hydroxy-tetrahydrodipicolinate (HTPA).</text>
</comment>
<comment type="subunit">
    <text evidence="12">Homotetramer; dimer of dimers.</text>
</comment>
<comment type="similarity">
    <text evidence="3 12 13">Belongs to the DapA family.</text>
</comment>
<comment type="caution">
    <text evidence="16">The sequence shown here is derived from an EMBL/GenBank/DDBJ whole genome shotgun (WGS) entry which is preliminary data.</text>
</comment>
<dbReference type="SMART" id="SM01130">
    <property type="entry name" value="DHDPS"/>
    <property type="match status" value="1"/>
</dbReference>
<dbReference type="HAMAP" id="MF_00418">
    <property type="entry name" value="DapA"/>
    <property type="match status" value="1"/>
</dbReference>
<evidence type="ECO:0000256" key="2">
    <source>
        <dbReference type="ARBA" id="ARBA00005120"/>
    </source>
</evidence>
<keyword evidence="9 12" id="KW-0456">Lyase</keyword>
<dbReference type="PROSITE" id="PS00665">
    <property type="entry name" value="DHDPS_1"/>
    <property type="match status" value="1"/>
</dbReference>
<organism evidence="16 17">
    <name type="scientific">Thermoanaerobacterium thermosaccharolyticum</name>
    <name type="common">Clostridium thermosaccharolyticum</name>
    <dbReference type="NCBI Taxonomy" id="1517"/>
    <lineage>
        <taxon>Bacteria</taxon>
        <taxon>Bacillati</taxon>
        <taxon>Bacillota</taxon>
        <taxon>Clostridia</taxon>
        <taxon>Thermoanaerobacterales</taxon>
        <taxon>Thermoanaerobacteraceae</taxon>
        <taxon>Thermoanaerobacterium</taxon>
    </lineage>
</organism>
<evidence type="ECO:0000256" key="7">
    <source>
        <dbReference type="ARBA" id="ARBA00022915"/>
    </source>
</evidence>
<dbReference type="InterPro" id="IPR013785">
    <property type="entry name" value="Aldolase_TIM"/>
</dbReference>
<sequence>MNNTHKLEGLVIPCITPFTDDLSEVDFEKFDKLVDYLIEEQCADAIIPIGTTGESTSLSHLEKELVIERAVKRANKRVPIFIGAGGANLAETISLSEYAENIGADGLLIVVPYYIRPDQEGIYQFFKAVAQRTNLPIMIYNIPSRTAVNMSIDTIMKIANIDNVIGIKDCFNDITNTSEMIRICRNELKKEFSILTGEDTNIFINLCLGGNGAVAATGHVVGKKIKEMINKYKAGDIKGARGIQFDICTLQKYMFKAPNPAPIKAALDILGLNLGGKVRLPLVDINDDFKKLIKSELCKFYDF</sequence>
<evidence type="ECO:0000256" key="10">
    <source>
        <dbReference type="ARBA" id="ARBA00023270"/>
    </source>
</evidence>
<dbReference type="GO" id="GO:0019877">
    <property type="term" value="P:diaminopimelate biosynthetic process"/>
    <property type="evidence" value="ECO:0007669"/>
    <property type="project" value="UniProtKB-UniRule"/>
</dbReference>
<evidence type="ECO:0000256" key="14">
    <source>
        <dbReference type="PIRSR" id="PIRSR001365-1"/>
    </source>
</evidence>
<name>A0A231VC27_THETR</name>
<keyword evidence="7 12" id="KW-0220">Diaminopimelate biosynthesis</keyword>
<dbReference type="GO" id="GO:0009089">
    <property type="term" value="P:lysine biosynthetic process via diaminopimelate"/>
    <property type="evidence" value="ECO:0007669"/>
    <property type="project" value="UniProtKB-UniRule"/>
</dbReference>
<feature type="active site" description="Schiff-base intermediate with substrate" evidence="12 14">
    <location>
        <position position="168"/>
    </location>
</feature>
<feature type="site" description="Part of a proton relay during catalysis" evidence="12">
    <location>
        <position position="51"/>
    </location>
</feature>
<dbReference type="UniPathway" id="UPA00034">
    <property type="reaction ID" value="UER00017"/>
</dbReference>
<evidence type="ECO:0000256" key="13">
    <source>
        <dbReference type="PIRNR" id="PIRNR001365"/>
    </source>
</evidence>